<evidence type="ECO:0000256" key="3">
    <source>
        <dbReference type="ARBA" id="ARBA00022525"/>
    </source>
</evidence>
<dbReference type="GO" id="GO:0031640">
    <property type="term" value="P:killing of cells of another organism"/>
    <property type="evidence" value="ECO:0007669"/>
    <property type="project" value="UniProtKB-UniRule"/>
</dbReference>
<dbReference type="EMBL" id="JAYMYR010000007">
    <property type="protein sequence ID" value="KAK7354702.1"/>
    <property type="molecule type" value="Genomic_DNA"/>
</dbReference>
<evidence type="ECO:0000256" key="7">
    <source>
        <dbReference type="ARBA" id="ARBA00022821"/>
    </source>
</evidence>
<evidence type="ECO:0000256" key="8">
    <source>
        <dbReference type="ARBA" id="ARBA00023157"/>
    </source>
</evidence>
<dbReference type="GO" id="GO:0050832">
    <property type="term" value="P:defense response to fungus"/>
    <property type="evidence" value="ECO:0007669"/>
    <property type="project" value="UniProtKB-UniRule"/>
</dbReference>
<dbReference type="PANTHER" id="PTHR36788">
    <property type="entry name" value="DEFENSIN-LIKE PROTEIN 183"/>
    <property type="match status" value="1"/>
</dbReference>
<sequence>MVNHIFYYFLLFTILIILTTGQKEVKEDSNGGSRDLDSFESVIDDEPIRKCTGSQGLCHEECDENCCNSKCAAKYKMGVGTCKLYSKNYNLCICKYVCQPN</sequence>
<evidence type="ECO:0000256" key="4">
    <source>
        <dbReference type="ARBA" id="ARBA00022529"/>
    </source>
</evidence>
<comment type="subcellular location">
    <subcellularLocation>
        <location evidence="1 9">Secreted</location>
    </subcellularLocation>
</comment>
<keyword evidence="5 9" id="KW-0295">Fungicide</keyword>
<protein>
    <recommendedName>
        <fullName evidence="9">Defensin-like protein</fullName>
    </recommendedName>
</protein>
<dbReference type="GO" id="GO:0005576">
    <property type="term" value="C:extracellular region"/>
    <property type="evidence" value="ECO:0007669"/>
    <property type="project" value="UniProtKB-SubCell"/>
</dbReference>
<dbReference type="InterPro" id="IPR039641">
    <property type="entry name" value="LCR"/>
</dbReference>
<evidence type="ECO:0000256" key="10">
    <source>
        <dbReference type="SAM" id="Phobius"/>
    </source>
</evidence>
<evidence type="ECO:0000313" key="11">
    <source>
        <dbReference type="EMBL" id="KAK7354702.1"/>
    </source>
</evidence>
<evidence type="ECO:0000256" key="5">
    <source>
        <dbReference type="ARBA" id="ARBA00022577"/>
    </source>
</evidence>
<evidence type="ECO:0000313" key="12">
    <source>
        <dbReference type="Proteomes" id="UP001374584"/>
    </source>
</evidence>
<dbReference type="Proteomes" id="UP001374584">
    <property type="component" value="Unassembled WGS sequence"/>
</dbReference>
<evidence type="ECO:0000256" key="2">
    <source>
        <dbReference type="ARBA" id="ARBA00006722"/>
    </source>
</evidence>
<keyword evidence="6" id="KW-0732">Signal</keyword>
<evidence type="ECO:0000256" key="9">
    <source>
        <dbReference type="RuleBase" id="RU367109"/>
    </source>
</evidence>
<keyword evidence="3 9" id="KW-0964">Secreted</keyword>
<accession>A0AAN9MHT7</accession>
<comment type="similarity">
    <text evidence="2 9">Belongs to the DEFL family.</text>
</comment>
<evidence type="ECO:0000256" key="1">
    <source>
        <dbReference type="ARBA" id="ARBA00004613"/>
    </source>
</evidence>
<dbReference type="PANTHER" id="PTHR36788:SF2">
    <property type="entry name" value="DEFENSIN-LIKE PROTEIN 183"/>
    <property type="match status" value="1"/>
</dbReference>
<comment type="caution">
    <text evidence="11">The sequence shown here is derived from an EMBL/GenBank/DDBJ whole genome shotgun (WGS) entry which is preliminary data.</text>
</comment>
<keyword evidence="12" id="KW-1185">Reference proteome</keyword>
<evidence type="ECO:0000256" key="6">
    <source>
        <dbReference type="ARBA" id="ARBA00022729"/>
    </source>
</evidence>
<keyword evidence="4 9" id="KW-0929">Antimicrobial</keyword>
<keyword evidence="8" id="KW-1015">Disulfide bond</keyword>
<dbReference type="AlphaFoldDB" id="A0AAN9MHT7"/>
<keyword evidence="10" id="KW-0472">Membrane</keyword>
<feature type="transmembrane region" description="Helical" evidence="10">
    <location>
        <begin position="6"/>
        <end position="25"/>
    </location>
</feature>
<gene>
    <name evidence="11" type="ORF">VNO80_20169</name>
</gene>
<proteinExistence type="inferred from homology"/>
<keyword evidence="7 9" id="KW-0611">Plant defense</keyword>
<keyword evidence="10" id="KW-1133">Transmembrane helix</keyword>
<keyword evidence="10" id="KW-0812">Transmembrane</keyword>
<name>A0AAN9MHT7_PHACN</name>
<reference evidence="11 12" key="1">
    <citation type="submission" date="2024-01" db="EMBL/GenBank/DDBJ databases">
        <title>The genomes of 5 underutilized Papilionoideae crops provide insights into root nodulation and disease resistanc.</title>
        <authorList>
            <person name="Jiang F."/>
        </authorList>
    </citation>
    <scope>NUCLEOTIDE SEQUENCE [LARGE SCALE GENOMIC DNA]</scope>
    <source>
        <strain evidence="11">JINMINGXINNONG_FW02</strain>
        <tissue evidence="11">Leaves</tissue>
    </source>
</reference>
<organism evidence="11 12">
    <name type="scientific">Phaseolus coccineus</name>
    <name type="common">Scarlet runner bean</name>
    <name type="synonym">Phaseolus multiflorus</name>
    <dbReference type="NCBI Taxonomy" id="3886"/>
    <lineage>
        <taxon>Eukaryota</taxon>
        <taxon>Viridiplantae</taxon>
        <taxon>Streptophyta</taxon>
        <taxon>Embryophyta</taxon>
        <taxon>Tracheophyta</taxon>
        <taxon>Spermatophyta</taxon>
        <taxon>Magnoliopsida</taxon>
        <taxon>eudicotyledons</taxon>
        <taxon>Gunneridae</taxon>
        <taxon>Pentapetalae</taxon>
        <taxon>rosids</taxon>
        <taxon>fabids</taxon>
        <taxon>Fabales</taxon>
        <taxon>Fabaceae</taxon>
        <taxon>Papilionoideae</taxon>
        <taxon>50 kb inversion clade</taxon>
        <taxon>NPAAA clade</taxon>
        <taxon>indigoferoid/millettioid clade</taxon>
        <taxon>Phaseoleae</taxon>
        <taxon>Phaseolus</taxon>
    </lineage>
</organism>